<organism evidence="2 3">
    <name type="scientific">Streptomyces shenzhenensis</name>
    <dbReference type="NCBI Taxonomy" id="943815"/>
    <lineage>
        <taxon>Bacteria</taxon>
        <taxon>Bacillati</taxon>
        <taxon>Actinomycetota</taxon>
        <taxon>Actinomycetes</taxon>
        <taxon>Kitasatosporales</taxon>
        <taxon>Streptomycetaceae</taxon>
        <taxon>Streptomyces</taxon>
    </lineage>
</organism>
<gene>
    <name evidence="2" type="ORF">CTZ28_17190</name>
</gene>
<keyword evidence="3" id="KW-1185">Reference proteome</keyword>
<sequence>MPGGRGGGKSVIPAIKSIGPDPDVQLDVHELRLLVLLAEGLGFETVARKLGVSERTVRRRIRVICDRIGVETLIEAVVWAVRAGLV</sequence>
<dbReference type="SUPFAM" id="SSF46894">
    <property type="entry name" value="C-terminal effector domain of the bipartite response regulators"/>
    <property type="match status" value="1"/>
</dbReference>
<dbReference type="SMART" id="SM00421">
    <property type="entry name" value="HTH_LUXR"/>
    <property type="match status" value="1"/>
</dbReference>
<dbReference type="InterPro" id="IPR000792">
    <property type="entry name" value="Tscrpt_reg_LuxR_C"/>
</dbReference>
<evidence type="ECO:0000313" key="3">
    <source>
        <dbReference type="Proteomes" id="UP000270471"/>
    </source>
</evidence>
<accession>A0A3M0I808</accession>
<comment type="caution">
    <text evidence="2">The sequence shown here is derived from an EMBL/GenBank/DDBJ whole genome shotgun (WGS) entry which is preliminary data.</text>
</comment>
<reference evidence="2 3" key="1">
    <citation type="submission" date="2017-11" db="EMBL/GenBank/DDBJ databases">
        <title>Draft genome of actinobacteria isolated from guarana (Paullinia cupana (Mart.) Ducke.</title>
        <authorList>
            <person name="Siqueira K.A."/>
            <person name="Liotti R.G."/>
            <person name="Mendes T.A.O."/>
            <person name="Soares M.A."/>
        </authorList>
    </citation>
    <scope>NUCLEOTIDE SEQUENCE [LARGE SCALE GENOMIC DNA]</scope>
    <source>
        <strain evidence="2 3">193</strain>
    </source>
</reference>
<dbReference type="AlphaFoldDB" id="A0A3M0I808"/>
<dbReference type="Proteomes" id="UP000270471">
    <property type="component" value="Unassembled WGS sequence"/>
</dbReference>
<proteinExistence type="predicted"/>
<feature type="domain" description="HTH luxR-type" evidence="1">
    <location>
        <begin position="19"/>
        <end position="84"/>
    </location>
</feature>
<evidence type="ECO:0000313" key="2">
    <source>
        <dbReference type="EMBL" id="RMB84904.1"/>
    </source>
</evidence>
<evidence type="ECO:0000259" key="1">
    <source>
        <dbReference type="PROSITE" id="PS50043"/>
    </source>
</evidence>
<dbReference type="GO" id="GO:0006355">
    <property type="term" value="P:regulation of DNA-templated transcription"/>
    <property type="evidence" value="ECO:0007669"/>
    <property type="project" value="InterPro"/>
</dbReference>
<name>A0A3M0I808_9ACTN</name>
<dbReference type="EMBL" id="PENI01000009">
    <property type="protein sequence ID" value="RMB84904.1"/>
    <property type="molecule type" value="Genomic_DNA"/>
</dbReference>
<dbReference type="GO" id="GO:0003677">
    <property type="term" value="F:DNA binding"/>
    <property type="evidence" value="ECO:0007669"/>
    <property type="project" value="InterPro"/>
</dbReference>
<protein>
    <submittedName>
        <fullName evidence="2">Helix-turn-helix transcriptional regulator</fullName>
    </submittedName>
</protein>
<dbReference type="PROSITE" id="PS50043">
    <property type="entry name" value="HTH_LUXR_2"/>
    <property type="match status" value="1"/>
</dbReference>
<dbReference type="Pfam" id="PF00196">
    <property type="entry name" value="GerE"/>
    <property type="match status" value="1"/>
</dbReference>
<dbReference type="PRINTS" id="PR00038">
    <property type="entry name" value="HTHLUXR"/>
</dbReference>
<dbReference type="InterPro" id="IPR016032">
    <property type="entry name" value="Sig_transdc_resp-reg_C-effctor"/>
</dbReference>
<dbReference type="InterPro" id="IPR036388">
    <property type="entry name" value="WH-like_DNA-bd_sf"/>
</dbReference>
<dbReference type="Gene3D" id="1.10.10.10">
    <property type="entry name" value="Winged helix-like DNA-binding domain superfamily/Winged helix DNA-binding domain"/>
    <property type="match status" value="1"/>
</dbReference>